<gene>
    <name evidence="1" type="ORF">H7B67_24475</name>
</gene>
<name>A0A841T358_9BACL</name>
<dbReference type="AlphaFoldDB" id="A0A841T358"/>
<protein>
    <submittedName>
        <fullName evidence="1">Uncharacterized protein</fullName>
    </submittedName>
</protein>
<dbReference type="Proteomes" id="UP000535838">
    <property type="component" value="Unassembled WGS sequence"/>
</dbReference>
<dbReference type="EMBL" id="JACJVQ010000021">
    <property type="protein sequence ID" value="MBB6637296.1"/>
    <property type="molecule type" value="Genomic_DNA"/>
</dbReference>
<organism evidence="1 2">
    <name type="scientific">Cohnella thailandensis</name>
    <dbReference type="NCBI Taxonomy" id="557557"/>
    <lineage>
        <taxon>Bacteria</taxon>
        <taxon>Bacillati</taxon>
        <taxon>Bacillota</taxon>
        <taxon>Bacilli</taxon>
        <taxon>Bacillales</taxon>
        <taxon>Paenibacillaceae</taxon>
        <taxon>Cohnella</taxon>
    </lineage>
</organism>
<comment type="caution">
    <text evidence="1">The sequence shown here is derived from an EMBL/GenBank/DDBJ whole genome shotgun (WGS) entry which is preliminary data.</text>
</comment>
<accession>A0A841T358</accession>
<evidence type="ECO:0000313" key="2">
    <source>
        <dbReference type="Proteomes" id="UP000535838"/>
    </source>
</evidence>
<reference evidence="1 2" key="1">
    <citation type="submission" date="2020-08" db="EMBL/GenBank/DDBJ databases">
        <title>Cohnella phylogeny.</title>
        <authorList>
            <person name="Dunlap C."/>
        </authorList>
    </citation>
    <scope>NUCLEOTIDE SEQUENCE [LARGE SCALE GENOMIC DNA]</scope>
    <source>
        <strain evidence="1 2">DSM 25241</strain>
    </source>
</reference>
<evidence type="ECO:0000313" key="1">
    <source>
        <dbReference type="EMBL" id="MBB6637296.1"/>
    </source>
</evidence>
<keyword evidence="2" id="KW-1185">Reference proteome</keyword>
<dbReference type="RefSeq" id="WP_185122506.1">
    <property type="nucleotide sequence ID" value="NZ_JACJVQ010000021.1"/>
</dbReference>
<sequence length="80" mass="9264">MTKEPETIINNGTPFKYVLPLNALQLYDGGHADFASFWNRFQMIETLITRISRRKISIRRQRGELPGVQAQARGQRAEFI</sequence>
<proteinExistence type="predicted"/>